<gene>
    <name evidence="1" type="ORF">A3A21_03405</name>
</gene>
<evidence type="ECO:0000313" key="2">
    <source>
        <dbReference type="Proteomes" id="UP000176996"/>
    </source>
</evidence>
<reference evidence="1 2" key="1">
    <citation type="journal article" date="2016" name="Nat. Commun.">
        <title>Thousands of microbial genomes shed light on interconnected biogeochemical processes in an aquifer system.</title>
        <authorList>
            <person name="Anantharaman K."/>
            <person name="Brown C.T."/>
            <person name="Hug L.A."/>
            <person name="Sharon I."/>
            <person name="Castelle C.J."/>
            <person name="Probst A.J."/>
            <person name="Thomas B.C."/>
            <person name="Singh A."/>
            <person name="Wilkins M.J."/>
            <person name="Karaoz U."/>
            <person name="Brodie E.L."/>
            <person name="Williams K.H."/>
            <person name="Hubbard S.S."/>
            <person name="Banfield J.F."/>
        </authorList>
    </citation>
    <scope>NUCLEOTIDE SEQUENCE [LARGE SCALE GENOMIC DNA]</scope>
</reference>
<dbReference type="PANTHER" id="PTHR37953">
    <property type="entry name" value="UPF0127 PROTEIN MJ1496"/>
    <property type="match status" value="1"/>
</dbReference>
<dbReference type="InterPro" id="IPR038695">
    <property type="entry name" value="Saro_0823-like_sf"/>
</dbReference>
<proteinExistence type="predicted"/>
<dbReference type="STRING" id="1798471.A3A21_03405"/>
<dbReference type="AlphaFoldDB" id="A0A1F6BYZ4"/>
<protein>
    <recommendedName>
        <fullName evidence="3">DUF192 domain-containing protein</fullName>
    </recommendedName>
</protein>
<organism evidence="1 2">
    <name type="scientific">Candidatus Jorgensenbacteria bacterium RIFCSPLOWO2_01_FULL_45_25b</name>
    <dbReference type="NCBI Taxonomy" id="1798471"/>
    <lineage>
        <taxon>Bacteria</taxon>
        <taxon>Candidatus Joergenseniibacteriota</taxon>
    </lineage>
</organism>
<comment type="caution">
    <text evidence="1">The sequence shown here is derived from an EMBL/GenBank/DDBJ whole genome shotgun (WGS) entry which is preliminary data.</text>
</comment>
<dbReference type="Proteomes" id="UP000176996">
    <property type="component" value="Unassembled WGS sequence"/>
</dbReference>
<sequence length="157" mass="17532">MKHMLCKKVFALFLICGGVFFLFFRGDKNQEIYDGGAIVSIGKHRFVAEIADTEEERARGLSGRDEFAEGYGMLFLFDTPEVGHFWMKDMRFPIDIIWVREGKVIGVEERVLSPSSSLALSELPLYVSPGPVDMVFEVRAGTADILTISVGDAFSLN</sequence>
<name>A0A1F6BYZ4_9BACT</name>
<accession>A0A1F6BYZ4</accession>
<evidence type="ECO:0000313" key="1">
    <source>
        <dbReference type="EMBL" id="OGG42048.1"/>
    </source>
</evidence>
<dbReference type="Gene3D" id="2.60.120.1140">
    <property type="entry name" value="Protein of unknown function DUF192"/>
    <property type="match status" value="1"/>
</dbReference>
<evidence type="ECO:0008006" key="3">
    <source>
        <dbReference type="Google" id="ProtNLM"/>
    </source>
</evidence>
<dbReference type="InterPro" id="IPR003795">
    <property type="entry name" value="DUF192"/>
</dbReference>
<dbReference type="Pfam" id="PF02643">
    <property type="entry name" value="DUF192"/>
    <property type="match status" value="1"/>
</dbReference>
<dbReference type="EMBL" id="MFKK01000008">
    <property type="protein sequence ID" value="OGG42048.1"/>
    <property type="molecule type" value="Genomic_DNA"/>
</dbReference>
<dbReference type="PANTHER" id="PTHR37953:SF1">
    <property type="entry name" value="UPF0127 PROTEIN MJ1496"/>
    <property type="match status" value="1"/>
</dbReference>